<comment type="similarity">
    <text evidence="9">Belongs to the GGGP/HepGP synthase family. Group I subfamily.</text>
</comment>
<comment type="function">
    <text evidence="9">Prenyltransferase that catalyzes in vivo the transfer of the heptaprenyl moiety of heptaprenyl pyrophosphate (HepPP; 35 carbon atoms) to the C3 hydroxyl of sn-glycerol-1-phosphate (G1P), producing heptaprenylglyceryl phosphate (HepGP). This reaction is an ether-bond-formation step in the biosynthesis of archaea-type G1P-based membrane lipids found in Bacillales.</text>
</comment>
<reference evidence="10" key="1">
    <citation type="submission" date="2020-06" db="EMBL/GenBank/DDBJ databases">
        <title>Paenibacillus sp. nov., isolated from soil.</title>
        <authorList>
            <person name="Seo Y.L."/>
        </authorList>
    </citation>
    <scope>NUCLEOTIDE SEQUENCE [LARGE SCALE GENOMIC DNA]</scope>
    <source>
        <strain evidence="10">JW14</strain>
    </source>
</reference>
<keyword evidence="5 9" id="KW-0443">Lipid metabolism</keyword>
<comment type="catalytic activity">
    <reaction evidence="8 9">
        <text>sn-glycerol 1-phosphate + all-trans-heptaprenyl diphosphate = 3-heptaprenyl-sn-glycero-1-phosphate + diphosphate</text>
        <dbReference type="Rhea" id="RHEA:33495"/>
        <dbReference type="ChEBI" id="CHEBI:33019"/>
        <dbReference type="ChEBI" id="CHEBI:57685"/>
        <dbReference type="ChEBI" id="CHEBI:58206"/>
        <dbReference type="ChEBI" id="CHEBI:64781"/>
        <dbReference type="EC" id="2.5.1.n9"/>
    </reaction>
</comment>
<dbReference type="GO" id="GO:0046474">
    <property type="term" value="P:glycerophospholipid biosynthetic process"/>
    <property type="evidence" value="ECO:0007669"/>
    <property type="project" value="UniProtKB-UniRule"/>
</dbReference>
<evidence type="ECO:0000256" key="8">
    <source>
        <dbReference type="ARBA" id="ARBA00048318"/>
    </source>
</evidence>
<keyword evidence="6 9" id="KW-0594">Phospholipid biosynthesis</keyword>
<dbReference type="InterPro" id="IPR039074">
    <property type="entry name" value="GGGP/HepGP_synthase_I"/>
</dbReference>
<evidence type="ECO:0000256" key="6">
    <source>
        <dbReference type="ARBA" id="ARBA00023209"/>
    </source>
</evidence>
<evidence type="ECO:0000256" key="7">
    <source>
        <dbReference type="ARBA" id="ARBA00023264"/>
    </source>
</evidence>
<dbReference type="GO" id="GO:0120536">
    <property type="term" value="F:heptaprenylglyceryl phosphate synthase activity"/>
    <property type="evidence" value="ECO:0007669"/>
    <property type="project" value="UniProtKB-ARBA"/>
</dbReference>
<feature type="binding site" evidence="9">
    <location>
        <begin position="213"/>
        <end position="214"/>
    </location>
    <ligand>
        <name>sn-glycerol 1-phosphate</name>
        <dbReference type="ChEBI" id="CHEBI:57685"/>
    </ligand>
</feature>
<feature type="binding site" evidence="9">
    <location>
        <begin position="163"/>
        <end position="168"/>
    </location>
    <ligand>
        <name>sn-glycerol 1-phosphate</name>
        <dbReference type="ChEBI" id="CHEBI:57685"/>
    </ligand>
</feature>
<dbReference type="RefSeq" id="WP_175371551.1">
    <property type="nucleotide sequence ID" value="NZ_JABWCS010000205.1"/>
</dbReference>
<comment type="caution">
    <text evidence="9">Lacks conserved residue(s) required for the propagation of feature annotation.</text>
</comment>
<protein>
    <recommendedName>
        <fullName evidence="9">Heptaprenylglyceryl phosphate synthase</fullName>
        <shortName evidence="9">HepGP synthase</shortName>
        <ecNumber evidence="9">2.5.1.n9</ecNumber>
    </recommendedName>
    <alternativeName>
        <fullName evidence="9">Glycerol-1-phosphate heptaprenyltransferase</fullName>
    </alternativeName>
</protein>
<dbReference type="NCBIfam" id="TIGR01768">
    <property type="entry name" value="GGGP-family"/>
    <property type="match status" value="1"/>
</dbReference>
<dbReference type="Proteomes" id="UP000564806">
    <property type="component" value="Unassembled WGS sequence"/>
</dbReference>
<keyword evidence="11" id="KW-1185">Reference proteome</keyword>
<proteinExistence type="inferred from homology"/>
<feature type="binding site" evidence="9">
    <location>
        <position position="16"/>
    </location>
    <ligand>
        <name>sn-glycerol 1-phosphate</name>
        <dbReference type="ChEBI" id="CHEBI:57685"/>
    </ligand>
</feature>
<evidence type="ECO:0000313" key="11">
    <source>
        <dbReference type="Proteomes" id="UP000564806"/>
    </source>
</evidence>
<feature type="binding site" evidence="9">
    <location>
        <position position="18"/>
    </location>
    <ligand>
        <name>Mg(2+)</name>
        <dbReference type="ChEBI" id="CHEBI:18420"/>
    </ligand>
</feature>
<organism evidence="10 11">
    <name type="scientific">Paenibacillus agri</name>
    <dbReference type="NCBI Taxonomy" id="2744309"/>
    <lineage>
        <taxon>Bacteria</taxon>
        <taxon>Bacillati</taxon>
        <taxon>Bacillota</taxon>
        <taxon>Bacilli</taxon>
        <taxon>Bacillales</taxon>
        <taxon>Paenibacillaceae</taxon>
        <taxon>Paenibacillus</taxon>
    </lineage>
</organism>
<dbReference type="Gene3D" id="3.20.20.390">
    <property type="entry name" value="FMN-linked oxidoreductases"/>
    <property type="match status" value="1"/>
</dbReference>
<dbReference type="PANTHER" id="PTHR40029:SF2">
    <property type="entry name" value="HEPTAPRENYLGLYCERYL PHOSPHATE SYNTHASE"/>
    <property type="match status" value="1"/>
</dbReference>
<feature type="binding site" evidence="9">
    <location>
        <position position="44"/>
    </location>
    <ligand>
        <name>Mg(2+)</name>
        <dbReference type="ChEBI" id="CHEBI:18420"/>
    </ligand>
</feature>
<dbReference type="InterPro" id="IPR008205">
    <property type="entry name" value="GGGP_HepGP_synthase"/>
</dbReference>
<dbReference type="CDD" id="cd02812">
    <property type="entry name" value="PcrB_like"/>
    <property type="match status" value="1"/>
</dbReference>
<dbReference type="Pfam" id="PF01884">
    <property type="entry name" value="PcrB"/>
    <property type="match status" value="1"/>
</dbReference>
<comment type="caution">
    <text evidence="10">The sequence shown here is derived from an EMBL/GenBank/DDBJ whole genome shotgun (WGS) entry which is preliminary data.</text>
</comment>
<dbReference type="EC" id="2.5.1.n9" evidence="9"/>
<evidence type="ECO:0000313" key="10">
    <source>
        <dbReference type="EMBL" id="NUU61002.1"/>
    </source>
</evidence>
<gene>
    <name evidence="9" type="primary">pcrB</name>
    <name evidence="10" type="ORF">HPT30_11645</name>
</gene>
<keyword evidence="1 9" id="KW-0444">Lipid biosynthesis</keyword>
<keyword evidence="7 9" id="KW-1208">Phospholipid metabolism</keyword>
<dbReference type="NCBIfam" id="NF003197">
    <property type="entry name" value="PRK04169.1-1"/>
    <property type="match status" value="1"/>
</dbReference>
<name>A0A850EQN6_9BACL</name>
<keyword evidence="4 9" id="KW-0460">Magnesium</keyword>
<keyword evidence="3 9" id="KW-0479">Metal-binding</keyword>
<dbReference type="NCBIfam" id="NF003199">
    <property type="entry name" value="PRK04169.1-3"/>
    <property type="match status" value="1"/>
</dbReference>
<dbReference type="HAMAP" id="MF_00112">
    <property type="entry name" value="GGGP_HepGP_synthase"/>
    <property type="match status" value="1"/>
</dbReference>
<evidence type="ECO:0000256" key="4">
    <source>
        <dbReference type="ARBA" id="ARBA00022842"/>
    </source>
</evidence>
<comment type="subunit">
    <text evidence="9">Homodimer.</text>
</comment>
<dbReference type="EMBL" id="JABWCS010000205">
    <property type="protein sequence ID" value="NUU61002.1"/>
    <property type="molecule type" value="Genomic_DNA"/>
</dbReference>
<evidence type="ECO:0000256" key="3">
    <source>
        <dbReference type="ARBA" id="ARBA00022723"/>
    </source>
</evidence>
<evidence type="ECO:0000256" key="9">
    <source>
        <dbReference type="HAMAP-Rule" id="MF_00112"/>
    </source>
</evidence>
<accession>A0A850EQN6</accession>
<evidence type="ECO:0000256" key="5">
    <source>
        <dbReference type="ARBA" id="ARBA00023098"/>
    </source>
</evidence>
<sequence>MRAVQQMIKPWRHVFKLDPDRELGDGELEALCLSGTDAIMVGGSSGVTYENTVDLMSRIRRYALPVALEVSDLEAAVPGFDLYMIPMVLNTPDPTWIVGHHRRAIERYGYLIPWDMLLTEGYIVLNDNSTVARLTGADTDLQAEEAAAYAQVADKLMSLPVVYLEYSGRFGEVETVRTVREAVEHSQLFYGGGITSEAEAVQMAALCDTVVVGNIIYQDLEQALLTVQAVKNTQQMHFE</sequence>
<dbReference type="PANTHER" id="PTHR40029">
    <property type="match status" value="1"/>
</dbReference>
<dbReference type="AlphaFoldDB" id="A0A850EQN6"/>
<evidence type="ECO:0000256" key="1">
    <source>
        <dbReference type="ARBA" id="ARBA00022516"/>
    </source>
</evidence>
<evidence type="ECO:0000256" key="2">
    <source>
        <dbReference type="ARBA" id="ARBA00022679"/>
    </source>
</evidence>
<dbReference type="GO" id="GO:0000287">
    <property type="term" value="F:magnesium ion binding"/>
    <property type="evidence" value="ECO:0007669"/>
    <property type="project" value="UniProtKB-UniRule"/>
</dbReference>
<feature type="binding site" evidence="9">
    <location>
        <position position="193"/>
    </location>
    <ligand>
        <name>sn-glycerol 1-phosphate</name>
        <dbReference type="ChEBI" id="CHEBI:57685"/>
    </ligand>
</feature>
<dbReference type="UniPathway" id="UPA00940"/>
<comment type="pathway">
    <text evidence="9">Membrane lipid metabolism; glycerophospholipid metabolism.</text>
</comment>
<dbReference type="SUPFAM" id="SSF51395">
    <property type="entry name" value="FMN-linked oxidoreductases"/>
    <property type="match status" value="1"/>
</dbReference>
<comment type="cofactor">
    <cofactor evidence="9">
        <name>Mg(2+)</name>
        <dbReference type="ChEBI" id="CHEBI:18420"/>
    </cofactor>
</comment>
<keyword evidence="2 9" id="KW-0808">Transferase</keyword>
<dbReference type="InterPro" id="IPR038597">
    <property type="entry name" value="GGGP/HepGP_synthase_sf"/>
</dbReference>